<sequence length="470" mass="52808">MIFKRKKKPSDDRSAGDLKVTLAFIDGEHDNRDEARAILKDAIFQQAMGPDPQQDPTTRLLVHLLVNDFKPALHGDLEGQQLTERLITRIKKGAHLEQVDEVQESFKHLVQHLASYRPGQSRLRSQTANHPLTKSLPTVMDALTTLTQGEAWAEPTGNQLKAQSSAPPHDYWQRLEAFCQQAASQGASSFERWESSRKLLLDLVAEMAQRIQIIRTQTSGATGRLDASMGRIQAATDLDELEAVRTVLINEAEALRKQTEELEETLQDQQEELERTKLQLHQAQQALDEAREESLTDPLTHIANRRALFESLSKEFSRSRRYKEPLSLLILDLDHFKKINDNFGHPVGDKVLIQVASHVKELLRKADTVGRYGGEEFVVLLPETGLQQAEEKAEQIRHQINALKFKLRDETLQVTASIGVAQLDDGEAADPNEETLIKRADKALYTAKDSGRNRVELAPPSDGIDRAVTS</sequence>
<evidence type="ECO:0000256" key="1">
    <source>
        <dbReference type="ARBA" id="ARBA00012528"/>
    </source>
</evidence>
<dbReference type="EMBL" id="LO017727">
    <property type="protein sequence ID" value="CRH07325.1"/>
    <property type="molecule type" value="Genomic_DNA"/>
</dbReference>
<dbReference type="SUPFAM" id="SSF55073">
    <property type="entry name" value="Nucleotide cyclase"/>
    <property type="match status" value="1"/>
</dbReference>
<dbReference type="FunFam" id="3.30.70.270:FF:000001">
    <property type="entry name" value="Diguanylate cyclase domain protein"/>
    <property type="match status" value="1"/>
</dbReference>
<dbReference type="CDD" id="cd01949">
    <property type="entry name" value="GGDEF"/>
    <property type="match status" value="1"/>
</dbReference>
<dbReference type="InterPro" id="IPR029787">
    <property type="entry name" value="Nucleotide_cyclase"/>
</dbReference>
<dbReference type="SMART" id="SM00267">
    <property type="entry name" value="GGDEF"/>
    <property type="match status" value="1"/>
</dbReference>
<dbReference type="Gene3D" id="3.30.70.270">
    <property type="match status" value="1"/>
</dbReference>
<dbReference type="GO" id="GO:0052621">
    <property type="term" value="F:diguanylate cyclase activity"/>
    <property type="evidence" value="ECO:0007669"/>
    <property type="project" value="UniProtKB-EC"/>
</dbReference>
<dbReference type="InterPro" id="IPR000160">
    <property type="entry name" value="GGDEF_dom"/>
</dbReference>
<dbReference type="EC" id="2.7.7.65" evidence="1"/>
<evidence type="ECO:0000256" key="2">
    <source>
        <dbReference type="ARBA" id="ARBA00034247"/>
    </source>
</evidence>
<dbReference type="PANTHER" id="PTHR45138:SF9">
    <property type="entry name" value="DIGUANYLATE CYCLASE DGCM-RELATED"/>
    <property type="match status" value="1"/>
</dbReference>
<comment type="catalytic activity">
    <reaction evidence="2">
        <text>2 GTP = 3',3'-c-di-GMP + 2 diphosphate</text>
        <dbReference type="Rhea" id="RHEA:24898"/>
        <dbReference type="ChEBI" id="CHEBI:33019"/>
        <dbReference type="ChEBI" id="CHEBI:37565"/>
        <dbReference type="ChEBI" id="CHEBI:58805"/>
        <dbReference type="EC" id="2.7.7.65"/>
    </reaction>
</comment>
<dbReference type="AlphaFoldDB" id="A0A1S7LK92"/>
<dbReference type="GO" id="GO:0043709">
    <property type="term" value="P:cell adhesion involved in single-species biofilm formation"/>
    <property type="evidence" value="ECO:0007669"/>
    <property type="project" value="TreeGrafter"/>
</dbReference>
<dbReference type="GO" id="GO:1902201">
    <property type="term" value="P:negative regulation of bacterial-type flagellum-dependent cell motility"/>
    <property type="evidence" value="ECO:0007669"/>
    <property type="project" value="TreeGrafter"/>
</dbReference>
<evidence type="ECO:0000256" key="3">
    <source>
        <dbReference type="SAM" id="Coils"/>
    </source>
</evidence>
<evidence type="ECO:0000256" key="4">
    <source>
        <dbReference type="SAM" id="MobiDB-lite"/>
    </source>
</evidence>
<dbReference type="InterPro" id="IPR050469">
    <property type="entry name" value="Diguanylate_Cyclase"/>
</dbReference>
<protein>
    <recommendedName>
        <fullName evidence="1">diguanylate cyclase</fullName>
        <ecNumber evidence="1">2.7.7.65</ecNumber>
    </recommendedName>
</protein>
<feature type="domain" description="GGDEF" evidence="5">
    <location>
        <begin position="324"/>
        <end position="460"/>
    </location>
</feature>
<dbReference type="InterPro" id="IPR043128">
    <property type="entry name" value="Rev_trsase/Diguanyl_cyclase"/>
</dbReference>
<dbReference type="PROSITE" id="PS50887">
    <property type="entry name" value="GGDEF"/>
    <property type="match status" value="1"/>
</dbReference>
<feature type="region of interest" description="Disordered" evidence="4">
    <location>
        <begin position="449"/>
        <end position="470"/>
    </location>
</feature>
<keyword evidence="3" id="KW-0175">Coiled coil</keyword>
<name>A0A1S7LK92_MAGMO</name>
<dbReference type="GO" id="GO:0005886">
    <property type="term" value="C:plasma membrane"/>
    <property type="evidence" value="ECO:0007669"/>
    <property type="project" value="TreeGrafter"/>
</dbReference>
<evidence type="ECO:0000313" key="6">
    <source>
        <dbReference type="EMBL" id="CRH07325.1"/>
    </source>
</evidence>
<proteinExistence type="predicted"/>
<gene>
    <name evidence="6" type="ORF">MAGMO_3185</name>
</gene>
<feature type="coiled-coil region" evidence="3">
    <location>
        <begin position="238"/>
        <end position="293"/>
    </location>
</feature>
<reference evidence="6" key="1">
    <citation type="submission" date="2015-04" db="EMBL/GenBank/DDBJ databases">
        <authorList>
            <person name="Syromyatnikov M.Y."/>
            <person name="Popov V.N."/>
        </authorList>
    </citation>
    <scope>NUCLEOTIDE SEQUENCE</scope>
    <source>
        <strain evidence="6">MO-1</strain>
    </source>
</reference>
<accession>A0A1S7LK92</accession>
<dbReference type="PANTHER" id="PTHR45138">
    <property type="entry name" value="REGULATORY COMPONENTS OF SENSORY TRANSDUCTION SYSTEM"/>
    <property type="match status" value="1"/>
</dbReference>
<dbReference type="Pfam" id="PF00990">
    <property type="entry name" value="GGDEF"/>
    <property type="match status" value="1"/>
</dbReference>
<organism evidence="6">
    <name type="scientific">Magnetococcus massalia (strain MO-1)</name>
    <dbReference type="NCBI Taxonomy" id="451514"/>
    <lineage>
        <taxon>Bacteria</taxon>
        <taxon>Pseudomonadati</taxon>
        <taxon>Pseudomonadota</taxon>
        <taxon>Magnetococcia</taxon>
        <taxon>Magnetococcales</taxon>
        <taxon>Magnetococcaceae</taxon>
        <taxon>Magnetococcus</taxon>
    </lineage>
</organism>
<evidence type="ECO:0000259" key="5">
    <source>
        <dbReference type="PROSITE" id="PS50887"/>
    </source>
</evidence>
<dbReference type="NCBIfam" id="TIGR00254">
    <property type="entry name" value="GGDEF"/>
    <property type="match status" value="1"/>
</dbReference>